<dbReference type="CDD" id="cd20074">
    <property type="entry name" value="XPF_nuclease_Mus81"/>
    <property type="match status" value="1"/>
</dbReference>
<reference evidence="17 18" key="1">
    <citation type="submission" date="2023-03" db="EMBL/GenBank/DDBJ databases">
        <title>Genome sequence of Lichtheimia ornata CBS 291.66.</title>
        <authorList>
            <person name="Mohabir J.T."/>
            <person name="Shea T.P."/>
            <person name="Kurbessoian T."/>
            <person name="Berby B."/>
            <person name="Fontaine J."/>
            <person name="Livny J."/>
            <person name="Gnirke A."/>
            <person name="Stajich J.E."/>
            <person name="Cuomo C.A."/>
        </authorList>
    </citation>
    <scope>NUCLEOTIDE SEQUENCE [LARGE SCALE GENOMIC DNA]</scope>
    <source>
        <strain evidence="17">CBS 291.66</strain>
    </source>
</reference>
<sequence length="778" mass="88154">MAREKSKCANPLWRDWIQEWAEEARERGLKTYFTYKKAADNLGKCPLQFTHPAEAIQIKGIGEGLVKRLERRLEKHCQENGLPMPENPQSQKRKNDTQGTTQDDGEPSRKRRSTKTYVPRYRTGAYAILLSMLEHREENFNDSVNKDQIIGLAEQHCDSSFDMTDGGAKTYTAWNSIKTLIDKDLVYKSGKPSKYTLTEAGVAMAQQLKNSSPGSQLQQPSGNSNVSNTQSKRASTTSSSKRKQKSSSIADDDSSSDLDLGGDEDEIDLSLYVLDPSKYQASSSSSASTMRNNDLNDKEIDEILDISEQSPNLQSFNKGNNHEDNDIELLDISSSPFEPQSTPTPTQSSQSLPVIQQQQQSTRDYSPSSTHNDTFEYTYINPHGEAVRHILQAALDVDESGGMMHKIRFAARQRHHEKAQLIQKIRQDATSDTMTGYIREGDASVVCPGLPKVPLLPLGREEEDDFWPNSAPMTPSQQTNSSQTEEGFIVYPPDSYEIMLLVDIREIKMKTNRDYFLEKLTEKGIRVAKRALDLGDMIWVAQKRGSKNQNDELFLDVIVERKRLDDLVGSIKDGRYHEQKNRLQRSGAQKIIYIIEEYNKEEAVQFGLQAIQTAMSSTQVVDGFFLKRTANISDTVDYLVNITKMVQKMYEGATLYKIPDHSVSRQTYLDQKRQLGKMHFVSYPIFGALNSKSDAVTLEDVYMRMLMTTRGVTPEKANALIKVYPTPHSLLEAYASVKDEKEGKALIREKTKDGILRRRWTLQLSERLWQVWGQQGSL</sequence>
<dbReference type="FunFam" id="1.10.10.10:FF:000307">
    <property type="entry name" value="Crossover junction endonuclease MUS81"/>
    <property type="match status" value="1"/>
</dbReference>
<dbReference type="GeneID" id="83212451"/>
<keyword evidence="18" id="KW-1185">Reference proteome</keyword>
<dbReference type="FunFam" id="3.40.50.10130:FF:000003">
    <property type="entry name" value="Crossover junction endonuclease MUS81"/>
    <property type="match status" value="1"/>
</dbReference>
<dbReference type="InterPro" id="IPR036388">
    <property type="entry name" value="WH-like_DNA-bd_sf"/>
</dbReference>
<dbReference type="GO" id="GO:0000712">
    <property type="term" value="P:resolution of meiotic recombination intermediates"/>
    <property type="evidence" value="ECO:0007669"/>
    <property type="project" value="TreeGrafter"/>
</dbReference>
<dbReference type="Pfam" id="PF21292">
    <property type="entry name" value="EME1-MUS81_C"/>
    <property type="match status" value="1"/>
</dbReference>
<organism evidence="17 18">
    <name type="scientific">Lichtheimia ornata</name>
    <dbReference type="NCBI Taxonomy" id="688661"/>
    <lineage>
        <taxon>Eukaryota</taxon>
        <taxon>Fungi</taxon>
        <taxon>Fungi incertae sedis</taxon>
        <taxon>Mucoromycota</taxon>
        <taxon>Mucoromycotina</taxon>
        <taxon>Mucoromycetes</taxon>
        <taxon>Mucorales</taxon>
        <taxon>Lichtheimiaceae</taxon>
        <taxon>Lichtheimia</taxon>
    </lineage>
</organism>
<keyword evidence="6 14" id="KW-0255">Endonuclease</keyword>
<dbReference type="Proteomes" id="UP001234581">
    <property type="component" value="Unassembled WGS sequence"/>
</dbReference>
<evidence type="ECO:0000256" key="6">
    <source>
        <dbReference type="ARBA" id="ARBA00022759"/>
    </source>
</evidence>
<dbReference type="EC" id="3.1.22.-" evidence="14"/>
<keyword evidence="12 14" id="KW-0539">Nucleus</keyword>
<dbReference type="Pfam" id="PF02732">
    <property type="entry name" value="ERCC4"/>
    <property type="match status" value="1"/>
</dbReference>
<comment type="caution">
    <text evidence="17">The sequence shown here is derived from an EMBL/GenBank/DDBJ whole genome shotgun (WGS) entry which is preliminary data.</text>
</comment>
<keyword evidence="5 14" id="KW-0479">Metal-binding</keyword>
<dbReference type="GO" id="GO:0003677">
    <property type="term" value="F:DNA binding"/>
    <property type="evidence" value="ECO:0007669"/>
    <property type="project" value="UniProtKB-UniRule"/>
</dbReference>
<dbReference type="GO" id="GO:0006308">
    <property type="term" value="P:DNA catabolic process"/>
    <property type="evidence" value="ECO:0007669"/>
    <property type="project" value="UniProtKB-UniRule"/>
</dbReference>
<comment type="similarity">
    <text evidence="3 14">Belongs to the XPF family.</text>
</comment>
<dbReference type="Gene3D" id="1.10.150.670">
    <property type="entry name" value="Crossover junction endonuclease EME1, DNA-binding domain"/>
    <property type="match status" value="1"/>
</dbReference>
<feature type="compositionally biased region" description="Low complexity" evidence="15">
    <location>
        <begin position="210"/>
        <end position="239"/>
    </location>
</feature>
<comment type="subunit">
    <text evidence="14">Interacts with EME1.</text>
</comment>
<dbReference type="EMBL" id="JARTCD010000019">
    <property type="protein sequence ID" value="KAJ8659323.1"/>
    <property type="molecule type" value="Genomic_DNA"/>
</dbReference>
<evidence type="ECO:0000256" key="2">
    <source>
        <dbReference type="ARBA" id="ARBA00004123"/>
    </source>
</evidence>
<dbReference type="GO" id="GO:0031297">
    <property type="term" value="P:replication fork processing"/>
    <property type="evidence" value="ECO:0007669"/>
    <property type="project" value="UniProtKB-ARBA"/>
</dbReference>
<proteinExistence type="inferred from homology"/>
<keyword evidence="7 14" id="KW-0227">DNA damage</keyword>
<feature type="region of interest" description="Disordered" evidence="15">
    <location>
        <begin position="78"/>
        <end position="116"/>
    </location>
</feature>
<dbReference type="CDD" id="cd21036">
    <property type="entry name" value="WH_MUS81"/>
    <property type="match status" value="1"/>
</dbReference>
<dbReference type="SMART" id="SM00891">
    <property type="entry name" value="ERCC4"/>
    <property type="match status" value="1"/>
</dbReference>
<evidence type="ECO:0000256" key="5">
    <source>
        <dbReference type="ARBA" id="ARBA00022723"/>
    </source>
</evidence>
<comment type="cofactor">
    <cofactor evidence="1 14">
        <name>Mg(2+)</name>
        <dbReference type="ChEBI" id="CHEBI:18420"/>
    </cofactor>
</comment>
<name>A0AAD7V666_9FUNG</name>
<feature type="region of interest" description="Disordered" evidence="15">
    <location>
        <begin position="333"/>
        <end position="374"/>
    </location>
</feature>
<dbReference type="Pfam" id="PF14716">
    <property type="entry name" value="HHH_8"/>
    <property type="match status" value="1"/>
</dbReference>
<dbReference type="PANTHER" id="PTHR13451">
    <property type="entry name" value="CLASS II CROSSOVER JUNCTION ENDONUCLEASE MUS81"/>
    <property type="match status" value="1"/>
</dbReference>
<dbReference type="GO" id="GO:0046872">
    <property type="term" value="F:metal ion binding"/>
    <property type="evidence" value="ECO:0007669"/>
    <property type="project" value="UniProtKB-UniRule"/>
</dbReference>
<evidence type="ECO:0000256" key="15">
    <source>
        <dbReference type="SAM" id="MobiDB-lite"/>
    </source>
</evidence>
<evidence type="ECO:0000313" key="17">
    <source>
        <dbReference type="EMBL" id="KAJ8659323.1"/>
    </source>
</evidence>
<dbReference type="FunFam" id="1.10.150.110:FF:000001">
    <property type="entry name" value="Putative Crossover junction endonuclease MUS81"/>
    <property type="match status" value="1"/>
</dbReference>
<keyword evidence="4 14" id="KW-0540">Nuclease</keyword>
<feature type="compositionally biased region" description="Low complexity" evidence="15">
    <location>
        <begin position="333"/>
        <end position="361"/>
    </location>
</feature>
<feature type="compositionally biased region" description="Polar residues" evidence="15">
    <location>
        <begin position="362"/>
        <end position="372"/>
    </location>
</feature>
<feature type="domain" description="ERCC4" evidence="16">
    <location>
        <begin position="499"/>
        <end position="599"/>
    </location>
</feature>
<dbReference type="GO" id="GO:0031573">
    <property type="term" value="P:mitotic intra-S DNA damage checkpoint signaling"/>
    <property type="evidence" value="ECO:0007669"/>
    <property type="project" value="TreeGrafter"/>
</dbReference>
<feature type="compositionally biased region" description="Acidic residues" evidence="15">
    <location>
        <begin position="250"/>
        <end position="263"/>
    </location>
</feature>
<dbReference type="GO" id="GO:0048476">
    <property type="term" value="C:Holliday junction resolvase complex"/>
    <property type="evidence" value="ECO:0007669"/>
    <property type="project" value="UniProtKB-UniRule"/>
</dbReference>
<keyword evidence="10 14" id="KW-0233">DNA recombination</keyword>
<evidence type="ECO:0000256" key="4">
    <source>
        <dbReference type="ARBA" id="ARBA00022722"/>
    </source>
</evidence>
<evidence type="ECO:0000256" key="10">
    <source>
        <dbReference type="ARBA" id="ARBA00023172"/>
    </source>
</evidence>
<dbReference type="AlphaFoldDB" id="A0AAD7V666"/>
<evidence type="ECO:0000259" key="16">
    <source>
        <dbReference type="SMART" id="SM00891"/>
    </source>
</evidence>
<protein>
    <recommendedName>
        <fullName evidence="14">Crossover junction endonuclease MUS81</fullName>
        <ecNumber evidence="14">3.1.22.-</ecNumber>
    </recommendedName>
</protein>
<evidence type="ECO:0000256" key="14">
    <source>
        <dbReference type="RuleBase" id="RU369042"/>
    </source>
</evidence>
<comment type="subcellular location">
    <subcellularLocation>
        <location evidence="2 14">Nucleus</location>
    </subcellularLocation>
</comment>
<evidence type="ECO:0000256" key="7">
    <source>
        <dbReference type="ARBA" id="ARBA00022763"/>
    </source>
</evidence>
<evidence type="ECO:0000256" key="3">
    <source>
        <dbReference type="ARBA" id="ARBA00010015"/>
    </source>
</evidence>
<dbReference type="RefSeq" id="XP_058344236.1">
    <property type="nucleotide sequence ID" value="XM_058485086.1"/>
</dbReference>
<evidence type="ECO:0000256" key="9">
    <source>
        <dbReference type="ARBA" id="ARBA00022842"/>
    </source>
</evidence>
<keyword evidence="9 14" id="KW-0460">Magnesium</keyword>
<dbReference type="InterPro" id="IPR033309">
    <property type="entry name" value="Mus81"/>
</dbReference>
<keyword evidence="13" id="KW-0469">Meiosis</keyword>
<dbReference type="GO" id="GO:0008821">
    <property type="term" value="F:crossover junction DNA endonuclease activity"/>
    <property type="evidence" value="ECO:0007669"/>
    <property type="project" value="UniProtKB-UniRule"/>
</dbReference>
<evidence type="ECO:0000256" key="13">
    <source>
        <dbReference type="ARBA" id="ARBA00023254"/>
    </source>
</evidence>
<accession>A0AAD7V666</accession>
<dbReference type="SUPFAM" id="SSF47802">
    <property type="entry name" value="DNA polymerase beta, N-terminal domain-like"/>
    <property type="match status" value="1"/>
</dbReference>
<dbReference type="InterPro" id="IPR011335">
    <property type="entry name" value="Restrct_endonuc-II-like"/>
</dbReference>
<dbReference type="InterPro" id="IPR010996">
    <property type="entry name" value="HHH_MUS81"/>
</dbReference>
<feature type="region of interest" description="Disordered" evidence="15">
    <location>
        <begin position="208"/>
        <end position="263"/>
    </location>
</feature>
<dbReference type="InterPro" id="IPR047417">
    <property type="entry name" value="WHD_MUS81"/>
</dbReference>
<comment type="function">
    <text evidence="14">Interacts with EME1 to form a DNA structure-specific endonuclease with substrate preference for branched DNA structures with a 5'-end at the branch nick. Typical substrates include 3'-flap structures, D-loops, replication forks and nicked Holliday junctions. May be required in mitosis for the processing of stalled or collapsed replication fork intermediates. May be required in meiosis for the repair of meiosis-specific double strand breaks subsequent to single-end invasion (SEI).</text>
</comment>
<dbReference type="InterPro" id="IPR027421">
    <property type="entry name" value="DNA_pol_lamdba_lyase_dom_sf"/>
</dbReference>
<dbReference type="Pfam" id="PF21136">
    <property type="entry name" value="WHD_MUS81"/>
    <property type="match status" value="1"/>
</dbReference>
<dbReference type="PANTHER" id="PTHR13451:SF0">
    <property type="entry name" value="CROSSOVER JUNCTION ENDONUCLEASE MUS81"/>
    <property type="match status" value="1"/>
</dbReference>
<evidence type="ECO:0000256" key="11">
    <source>
        <dbReference type="ARBA" id="ARBA00023204"/>
    </source>
</evidence>
<dbReference type="InterPro" id="IPR042530">
    <property type="entry name" value="EME1/EME2_C"/>
</dbReference>
<evidence type="ECO:0000313" key="18">
    <source>
        <dbReference type="Proteomes" id="UP001234581"/>
    </source>
</evidence>
<gene>
    <name evidence="17" type="ORF">O0I10_005038</name>
</gene>
<keyword evidence="8 14" id="KW-0378">Hydrolase</keyword>
<dbReference type="Gene3D" id="3.40.50.10130">
    <property type="match status" value="1"/>
</dbReference>
<evidence type="ECO:0000256" key="8">
    <source>
        <dbReference type="ARBA" id="ARBA00022801"/>
    </source>
</evidence>
<dbReference type="GO" id="GO:0005634">
    <property type="term" value="C:nucleus"/>
    <property type="evidence" value="ECO:0007669"/>
    <property type="project" value="UniProtKB-SubCell"/>
</dbReference>
<evidence type="ECO:0000256" key="1">
    <source>
        <dbReference type="ARBA" id="ARBA00001946"/>
    </source>
</evidence>
<evidence type="ECO:0000256" key="12">
    <source>
        <dbReference type="ARBA" id="ARBA00023242"/>
    </source>
</evidence>
<keyword evidence="11 14" id="KW-0234">DNA repair</keyword>
<dbReference type="Gene3D" id="1.10.10.10">
    <property type="entry name" value="Winged helix-like DNA-binding domain superfamily/Winged helix DNA-binding domain"/>
    <property type="match status" value="1"/>
</dbReference>
<dbReference type="InterPro" id="IPR047416">
    <property type="entry name" value="XPF_nuclease_Mus81"/>
</dbReference>
<dbReference type="GO" id="GO:0048257">
    <property type="term" value="F:3'-flap endonuclease activity"/>
    <property type="evidence" value="ECO:0007669"/>
    <property type="project" value="TreeGrafter"/>
</dbReference>
<dbReference type="SUPFAM" id="SSF52980">
    <property type="entry name" value="Restriction endonuclease-like"/>
    <property type="match status" value="1"/>
</dbReference>
<dbReference type="InterPro" id="IPR006166">
    <property type="entry name" value="ERCC4_domain"/>
</dbReference>
<dbReference type="GO" id="GO:0000727">
    <property type="term" value="P:double-strand break repair via break-induced replication"/>
    <property type="evidence" value="ECO:0007669"/>
    <property type="project" value="UniProtKB-UniRule"/>
</dbReference>
<dbReference type="Gene3D" id="1.10.150.110">
    <property type="entry name" value="DNA polymerase beta, N-terminal domain-like"/>
    <property type="match status" value="1"/>
</dbReference>